<dbReference type="EMBL" id="JASBWR010000025">
    <property type="protein sequence ID" value="KAJ9107185.1"/>
    <property type="molecule type" value="Genomic_DNA"/>
</dbReference>
<comment type="caution">
    <text evidence="1">The sequence shown here is derived from an EMBL/GenBank/DDBJ whole genome shotgun (WGS) entry which is preliminary data.</text>
</comment>
<evidence type="ECO:0000313" key="1">
    <source>
        <dbReference type="EMBL" id="KAJ9107185.1"/>
    </source>
</evidence>
<name>A0ACC2W620_9TREE</name>
<organism evidence="1 2">
    <name type="scientific">Naganishia cerealis</name>
    <dbReference type="NCBI Taxonomy" id="610337"/>
    <lineage>
        <taxon>Eukaryota</taxon>
        <taxon>Fungi</taxon>
        <taxon>Dikarya</taxon>
        <taxon>Basidiomycota</taxon>
        <taxon>Agaricomycotina</taxon>
        <taxon>Tremellomycetes</taxon>
        <taxon>Filobasidiales</taxon>
        <taxon>Filobasidiaceae</taxon>
        <taxon>Naganishia</taxon>
    </lineage>
</organism>
<evidence type="ECO:0000313" key="2">
    <source>
        <dbReference type="Proteomes" id="UP001241377"/>
    </source>
</evidence>
<proteinExistence type="predicted"/>
<accession>A0ACC2W620</accession>
<dbReference type="Proteomes" id="UP001241377">
    <property type="component" value="Unassembled WGS sequence"/>
</dbReference>
<keyword evidence="2" id="KW-1185">Reference proteome</keyword>
<protein>
    <submittedName>
        <fullName evidence="1">Uncharacterized protein</fullName>
    </submittedName>
</protein>
<gene>
    <name evidence="1" type="ORF">QFC19_002845</name>
</gene>
<sequence>MSSAIRKVAVIMGTLETTLSSLPGSAIAHAFPGTDAGNPDSICKAWEGIKQLWPDGEVDVAVFNPGGKFAPGPFLERDVNELRDNLETGV</sequence>
<reference evidence="1" key="1">
    <citation type="submission" date="2023-04" db="EMBL/GenBank/DDBJ databases">
        <title>Draft Genome sequencing of Naganishia species isolated from polar environments using Oxford Nanopore Technology.</title>
        <authorList>
            <person name="Leo P."/>
            <person name="Venkateswaran K."/>
        </authorList>
    </citation>
    <scope>NUCLEOTIDE SEQUENCE</scope>
    <source>
        <strain evidence="1">MNA-CCFEE 5261</strain>
    </source>
</reference>